<dbReference type="NCBIfam" id="NF033587">
    <property type="entry name" value="transpos_IS6"/>
    <property type="match status" value="1"/>
</dbReference>
<dbReference type="PANTHER" id="PTHR35528">
    <property type="entry name" value="BLL1675 PROTEIN"/>
    <property type="match status" value="1"/>
</dbReference>
<evidence type="ECO:0000256" key="3">
    <source>
        <dbReference type="ARBA" id="ARBA00023172"/>
    </source>
</evidence>
<dbReference type="PANTHER" id="PTHR35528:SF3">
    <property type="entry name" value="BLL1675 PROTEIN"/>
    <property type="match status" value="1"/>
</dbReference>
<dbReference type="InterPro" id="IPR047930">
    <property type="entry name" value="Transpos_IS6"/>
</dbReference>
<dbReference type="eggNOG" id="COG3316">
    <property type="taxonomic scope" value="Bacteria"/>
</dbReference>
<evidence type="ECO:0000256" key="1">
    <source>
        <dbReference type="ARBA" id="ARBA00022578"/>
    </source>
</evidence>
<dbReference type="GO" id="GO:0032196">
    <property type="term" value="P:transposition"/>
    <property type="evidence" value="ECO:0007669"/>
    <property type="project" value="UniProtKB-KW"/>
</dbReference>
<feature type="domain" description="DDE" evidence="4">
    <location>
        <begin position="156"/>
        <end position="237"/>
    </location>
</feature>
<name>D6TYL7_KTERA</name>
<evidence type="ECO:0000313" key="5">
    <source>
        <dbReference type="EMBL" id="EFH85092.1"/>
    </source>
</evidence>
<comment type="caution">
    <text evidence="5">The sequence shown here is derived from an EMBL/GenBank/DDBJ whole genome shotgun (WGS) entry which is preliminary data.</text>
</comment>
<keyword evidence="3" id="KW-0233">DNA recombination</keyword>
<dbReference type="InParanoid" id="D6TYL7"/>
<evidence type="ECO:0000313" key="6">
    <source>
        <dbReference type="Proteomes" id="UP000004508"/>
    </source>
</evidence>
<dbReference type="InterPro" id="IPR032874">
    <property type="entry name" value="DDE_dom"/>
</dbReference>
<keyword evidence="6" id="KW-1185">Reference proteome</keyword>
<gene>
    <name evidence="5" type="ORF">Krac_6247</name>
</gene>
<dbReference type="AlphaFoldDB" id="D6TYL7"/>
<evidence type="ECO:0000256" key="2">
    <source>
        <dbReference type="ARBA" id="ARBA00023125"/>
    </source>
</evidence>
<keyword evidence="1" id="KW-0815">Transposition</keyword>
<dbReference type="RefSeq" id="WP_007917112.1">
    <property type="nucleotide sequence ID" value="NZ_ADVG01000003.1"/>
</dbReference>
<feature type="domain" description="DDE" evidence="4">
    <location>
        <begin position="74"/>
        <end position="128"/>
    </location>
</feature>
<dbReference type="EMBL" id="ADVG01000003">
    <property type="protein sequence ID" value="EFH85092.1"/>
    <property type="molecule type" value="Genomic_DNA"/>
</dbReference>
<dbReference type="InterPro" id="IPR052183">
    <property type="entry name" value="IS_Transposase"/>
</dbReference>
<dbReference type="Proteomes" id="UP000004508">
    <property type="component" value="Unassembled WGS sequence"/>
</dbReference>
<organism evidence="5 6">
    <name type="scientific">Ktedonobacter racemifer DSM 44963</name>
    <dbReference type="NCBI Taxonomy" id="485913"/>
    <lineage>
        <taxon>Bacteria</taxon>
        <taxon>Bacillati</taxon>
        <taxon>Chloroflexota</taxon>
        <taxon>Ktedonobacteria</taxon>
        <taxon>Ktedonobacterales</taxon>
        <taxon>Ktedonobacteraceae</taxon>
        <taxon>Ktedonobacter</taxon>
    </lineage>
</organism>
<keyword evidence="2" id="KW-0238">DNA-binding</keyword>
<reference evidence="5 6" key="1">
    <citation type="journal article" date="2011" name="Stand. Genomic Sci.">
        <title>Non-contiguous finished genome sequence and contextual data of the filamentous soil bacterium Ktedonobacter racemifer type strain (SOSP1-21).</title>
        <authorList>
            <person name="Chang Y.J."/>
            <person name="Land M."/>
            <person name="Hauser L."/>
            <person name="Chertkov O."/>
            <person name="Del Rio T.G."/>
            <person name="Nolan M."/>
            <person name="Copeland A."/>
            <person name="Tice H."/>
            <person name="Cheng J.F."/>
            <person name="Lucas S."/>
            <person name="Han C."/>
            <person name="Goodwin L."/>
            <person name="Pitluck S."/>
            <person name="Ivanova N."/>
            <person name="Ovchinikova G."/>
            <person name="Pati A."/>
            <person name="Chen A."/>
            <person name="Palaniappan K."/>
            <person name="Mavromatis K."/>
            <person name="Liolios K."/>
            <person name="Brettin T."/>
            <person name="Fiebig A."/>
            <person name="Rohde M."/>
            <person name="Abt B."/>
            <person name="Goker M."/>
            <person name="Detter J.C."/>
            <person name="Woyke T."/>
            <person name="Bristow J."/>
            <person name="Eisen J.A."/>
            <person name="Markowitz V."/>
            <person name="Hugenholtz P."/>
            <person name="Kyrpides N.C."/>
            <person name="Klenk H.P."/>
            <person name="Lapidus A."/>
        </authorList>
    </citation>
    <scope>NUCLEOTIDE SEQUENCE [LARGE SCALE GENOMIC DNA]</scope>
    <source>
        <strain evidence="6">DSM 44963</strain>
    </source>
</reference>
<dbReference type="GO" id="GO:0006310">
    <property type="term" value="P:DNA recombination"/>
    <property type="evidence" value="ECO:0007669"/>
    <property type="project" value="UniProtKB-KW"/>
</dbReference>
<accession>D6TYL7</accession>
<proteinExistence type="predicted"/>
<protein>
    <submittedName>
        <fullName evidence="5">Integrase catalytic region</fullName>
    </submittedName>
</protein>
<dbReference type="OrthoDB" id="159395at2"/>
<dbReference type="GO" id="GO:0003677">
    <property type="term" value="F:DNA binding"/>
    <property type="evidence" value="ECO:0007669"/>
    <property type="project" value="UniProtKB-KW"/>
</dbReference>
<sequence length="261" mass="30258">MIKQTPFKWRHFEAEIILLCVRWYLRYSLSYRDLEEMMLERGLHVDHTTIYRWVQRYAPELEKRCRSHLKACNDSWKVDETYIKIKKVWTYLYRAVDYEGNTLEFLLSPTRDAESATRFFVKALASTARSVSQARPVKKQGAQPMAPTVPTPTILTPRVINVDKNAAYPRAIAGLKDVGVLPQHVELRQVKYLNNLIEQDHRFIKRLTKPGMGFFSFETASRTLQEYEAYNMIRKGQLQGVNKGDVQGQVALVAKLFGVVA</sequence>
<evidence type="ECO:0000259" key="4">
    <source>
        <dbReference type="Pfam" id="PF13610"/>
    </source>
</evidence>
<dbReference type="Pfam" id="PF13610">
    <property type="entry name" value="DDE_Tnp_IS240"/>
    <property type="match status" value="2"/>
</dbReference>